<evidence type="ECO:0000313" key="2">
    <source>
        <dbReference type="EMBL" id="AHY43093.1"/>
    </source>
</evidence>
<evidence type="ECO:0008006" key="4">
    <source>
        <dbReference type="Google" id="ProtNLM"/>
    </source>
</evidence>
<reference evidence="2 3" key="1">
    <citation type="submission" date="2014-03" db="EMBL/GenBank/DDBJ databases">
        <title>Complete genome sequence of Pseudomonas stutzeri 19SMN4.</title>
        <authorList>
            <person name="Brunet-Galmes I."/>
            <person name="Nogales B."/>
            <person name="Busquets A."/>
            <person name="Pena A."/>
            <person name="Gomila M."/>
            <person name="Garcia-Valdes E."/>
            <person name="Lalucat J."/>
            <person name="Bennasar A."/>
            <person name="Bosch R."/>
        </authorList>
    </citation>
    <scope>NUCLEOTIDE SEQUENCE [LARGE SCALE GENOMIC DNA]</scope>
    <source>
        <strain evidence="2 3">19SMN4</strain>
    </source>
</reference>
<name>A0A023WSL4_STUST</name>
<dbReference type="InterPro" id="IPR017166">
    <property type="entry name" value="UCP037290"/>
</dbReference>
<dbReference type="Proteomes" id="UP000025238">
    <property type="component" value="Chromosome"/>
</dbReference>
<sequence length="205" mass="21567">MGTVAALEVLLDQRRVWRGQPVAPAAGAQPTGHAPLDRRLPTGGWPQSALTEILMPAAGIGELRLLWPTIARLTAAGQRVVLVAPPFIPYPAAWLAAGVVLQYLVIIQATGKEVLWAAEQCLRSGCCAAVLCWPQRADDRGMRRLQVAAESGDSLGFALRDAGEAVNPSPAALRLVLDTPPGSVRLLKCRGGVVPQTSFALAEGA</sequence>
<dbReference type="InterPro" id="IPR027417">
    <property type="entry name" value="P-loop_NTPase"/>
</dbReference>
<dbReference type="PANTHER" id="PTHR35369">
    <property type="entry name" value="BLR3025 PROTEIN-RELATED"/>
    <property type="match status" value="1"/>
</dbReference>
<dbReference type="AlphaFoldDB" id="A0A023WSL4"/>
<dbReference type="SUPFAM" id="SSF52540">
    <property type="entry name" value="P-loop containing nucleoside triphosphate hydrolases"/>
    <property type="match status" value="1"/>
</dbReference>
<organism evidence="2 3">
    <name type="scientific">Stutzerimonas stutzeri</name>
    <name type="common">Pseudomonas stutzeri</name>
    <dbReference type="NCBI Taxonomy" id="316"/>
    <lineage>
        <taxon>Bacteria</taxon>
        <taxon>Pseudomonadati</taxon>
        <taxon>Pseudomonadota</taxon>
        <taxon>Gammaproteobacteria</taxon>
        <taxon>Pseudomonadales</taxon>
        <taxon>Pseudomonadaceae</taxon>
        <taxon>Stutzerimonas</taxon>
    </lineage>
</organism>
<accession>A0A023WSL4</accession>
<dbReference type="GO" id="GO:0006281">
    <property type="term" value="P:DNA repair"/>
    <property type="evidence" value="ECO:0007669"/>
    <property type="project" value="TreeGrafter"/>
</dbReference>
<evidence type="ECO:0000313" key="3">
    <source>
        <dbReference type="Proteomes" id="UP000025238"/>
    </source>
</evidence>
<dbReference type="Gene3D" id="3.40.50.300">
    <property type="entry name" value="P-loop containing nucleotide triphosphate hydrolases"/>
    <property type="match status" value="1"/>
</dbReference>
<proteinExistence type="predicted"/>
<gene>
    <name evidence="2" type="ORF">UIB01_11660</name>
</gene>
<evidence type="ECO:0000256" key="1">
    <source>
        <dbReference type="ARBA" id="ARBA00022763"/>
    </source>
</evidence>
<keyword evidence="1" id="KW-0227">DNA damage</keyword>
<dbReference type="EMBL" id="CP007509">
    <property type="protein sequence ID" value="AHY43093.1"/>
    <property type="molecule type" value="Genomic_DNA"/>
</dbReference>
<dbReference type="PANTHER" id="PTHR35369:SF3">
    <property type="entry name" value="TRANSLESION DNA SYNTHESIS-ASSOCIATED PROTEIN IMUA"/>
    <property type="match status" value="1"/>
</dbReference>
<dbReference type="PIRSF" id="PIRSF037290">
    <property type="entry name" value="UCP037290"/>
    <property type="match status" value="1"/>
</dbReference>
<protein>
    <recommendedName>
        <fullName evidence="4">Translesion DNA synthesis-associated protein ImuA</fullName>
    </recommendedName>
</protein>
<dbReference type="KEGG" id="pstu:UIB01_11660"/>
<dbReference type="PATRIC" id="fig|316.97.peg.2336"/>
<dbReference type="NCBIfam" id="NF033429">
    <property type="entry name" value="ImuA_translesion"/>
    <property type="match status" value="1"/>
</dbReference>
<dbReference type="InterPro" id="IPR047610">
    <property type="entry name" value="ImuA_translesion"/>
</dbReference>
<dbReference type="OrthoDB" id="9811176at2"/>
<dbReference type="InterPro" id="IPR050356">
    <property type="entry name" value="SulA_CellDiv_inhibitor"/>
</dbReference>